<feature type="domain" description="Response regulatory" evidence="3">
    <location>
        <begin position="3"/>
        <end position="119"/>
    </location>
</feature>
<dbReference type="SUPFAM" id="SSF52172">
    <property type="entry name" value="CheY-like"/>
    <property type="match status" value="1"/>
</dbReference>
<sequence>MAHILAVDDQQTIRSMIQAILTGAGYDVVTAVDGVDAMDKLRAQQFDMVITDINMPNMTGLSLIPKIRRLPEHQYVPILMLTTESSGYKKEKAKNSGASGWLTKPFDPTRLLTAVEKLLKK</sequence>
<evidence type="ECO:0000313" key="4">
    <source>
        <dbReference type="EMBL" id="MEI4549663.1"/>
    </source>
</evidence>
<dbReference type="PROSITE" id="PS50110">
    <property type="entry name" value="RESPONSE_REGULATORY"/>
    <property type="match status" value="1"/>
</dbReference>
<protein>
    <submittedName>
        <fullName evidence="4">Response regulator</fullName>
    </submittedName>
</protein>
<comment type="caution">
    <text evidence="4">The sequence shown here is derived from an EMBL/GenBank/DDBJ whole genome shotgun (WGS) entry which is preliminary data.</text>
</comment>
<dbReference type="Pfam" id="PF00072">
    <property type="entry name" value="Response_reg"/>
    <property type="match status" value="1"/>
</dbReference>
<keyword evidence="1 2" id="KW-0597">Phosphoprotein</keyword>
<dbReference type="EMBL" id="JBAWKS010000001">
    <property type="protein sequence ID" value="MEI4549663.1"/>
    <property type="molecule type" value="Genomic_DNA"/>
</dbReference>
<evidence type="ECO:0000256" key="2">
    <source>
        <dbReference type="PROSITE-ProRule" id="PRU00169"/>
    </source>
</evidence>
<feature type="modified residue" description="4-aspartylphosphate" evidence="2">
    <location>
        <position position="52"/>
    </location>
</feature>
<name>A0ABU8ERU2_9GAMM</name>
<dbReference type="InterPro" id="IPR001789">
    <property type="entry name" value="Sig_transdc_resp-reg_receiver"/>
</dbReference>
<dbReference type="RefSeq" id="WP_010559909.1">
    <property type="nucleotide sequence ID" value="NZ_JBAWKS010000001.1"/>
</dbReference>
<reference evidence="4 5" key="1">
    <citation type="submission" date="2023-12" db="EMBL/GenBank/DDBJ databases">
        <title>Friends and Foes: Symbiotic and Algicidal bacterial influence on Karenia brevis blooms.</title>
        <authorList>
            <person name="Fei C."/>
            <person name="Mohamed A.R."/>
            <person name="Booker A."/>
            <person name="Arshad M."/>
            <person name="Klass S."/>
            <person name="Ahn S."/>
            <person name="Gilbert P.M."/>
            <person name="Heil C.A."/>
            <person name="Martinez J.M."/>
            <person name="Amin S.A."/>
        </authorList>
    </citation>
    <scope>NUCLEOTIDE SEQUENCE [LARGE SCALE GENOMIC DNA]</scope>
    <source>
        <strain evidence="4 5">CE15</strain>
    </source>
</reference>
<gene>
    <name evidence="4" type="ORF">WAE96_08130</name>
</gene>
<organism evidence="4 5">
    <name type="scientific">Pseudoalteromonas spongiae</name>
    <dbReference type="NCBI Taxonomy" id="298657"/>
    <lineage>
        <taxon>Bacteria</taxon>
        <taxon>Pseudomonadati</taxon>
        <taxon>Pseudomonadota</taxon>
        <taxon>Gammaproteobacteria</taxon>
        <taxon>Alteromonadales</taxon>
        <taxon>Pseudoalteromonadaceae</taxon>
        <taxon>Pseudoalteromonas</taxon>
    </lineage>
</organism>
<dbReference type="InterPro" id="IPR050595">
    <property type="entry name" value="Bact_response_regulator"/>
</dbReference>
<dbReference type="SMART" id="SM00448">
    <property type="entry name" value="REC"/>
    <property type="match status" value="1"/>
</dbReference>
<accession>A0ABU8ERU2</accession>
<evidence type="ECO:0000259" key="3">
    <source>
        <dbReference type="PROSITE" id="PS50110"/>
    </source>
</evidence>
<dbReference type="Gene3D" id="3.40.50.2300">
    <property type="match status" value="1"/>
</dbReference>
<proteinExistence type="predicted"/>
<dbReference type="InterPro" id="IPR011006">
    <property type="entry name" value="CheY-like_superfamily"/>
</dbReference>
<evidence type="ECO:0000256" key="1">
    <source>
        <dbReference type="ARBA" id="ARBA00022553"/>
    </source>
</evidence>
<dbReference type="Proteomes" id="UP001382455">
    <property type="component" value="Unassembled WGS sequence"/>
</dbReference>
<evidence type="ECO:0000313" key="5">
    <source>
        <dbReference type="Proteomes" id="UP001382455"/>
    </source>
</evidence>
<dbReference type="PANTHER" id="PTHR44591:SF25">
    <property type="entry name" value="CHEMOTAXIS TWO-COMPONENT RESPONSE REGULATOR"/>
    <property type="match status" value="1"/>
</dbReference>
<keyword evidence="5" id="KW-1185">Reference proteome</keyword>
<dbReference type="PANTHER" id="PTHR44591">
    <property type="entry name" value="STRESS RESPONSE REGULATOR PROTEIN 1"/>
    <property type="match status" value="1"/>
</dbReference>